<feature type="domain" description="Acyl-CoA dehydrogenase/oxidase C-terminal" evidence="4">
    <location>
        <begin position="22"/>
        <end position="136"/>
    </location>
</feature>
<sequence>MHPDPRERLQGRSADGSREPVRIIEHPDVRKMLLTGQALTKAGRALAVFTALQMDVAERHPDQDRRRKAEGLVALLTPVVKAAFTDFGFEITVQSQHVFGGHGYIREWGMEQYVRDARIAQIYEGTNGVQAMDLVSRKLPLEDGAVARGFFDLMRADIVRAKGVPQFDSTIQAVEGALGRLEKLTDELVAKRGDAVELGASATDYLGFVALVSFAWMWVRMAASCDRDTSAKPHCRSISALARFFAARVLPQTQALDAAIHSGATETMALADELLRADQSRR</sequence>
<organism evidence="6 7">
    <name type="scientific">Pacificitalea manganoxidans</name>
    <dbReference type="NCBI Taxonomy" id="1411902"/>
    <lineage>
        <taxon>Bacteria</taxon>
        <taxon>Pseudomonadati</taxon>
        <taxon>Pseudomonadota</taxon>
        <taxon>Alphaproteobacteria</taxon>
        <taxon>Rhodobacterales</taxon>
        <taxon>Paracoccaceae</taxon>
        <taxon>Pacificitalea</taxon>
    </lineage>
</organism>
<dbReference type="KEGG" id="cmag:CBW24_16700"/>
<dbReference type="RefSeq" id="WP_097374465.1">
    <property type="nucleotide sequence ID" value="NZ_CP021406.1"/>
</dbReference>
<dbReference type="Pfam" id="PF00441">
    <property type="entry name" value="Acyl-CoA_dh_1"/>
    <property type="match status" value="1"/>
</dbReference>
<feature type="domain" description="Acetyl-CoA dehydrogenase-like C-terminal" evidence="5">
    <location>
        <begin position="150"/>
        <end position="270"/>
    </location>
</feature>
<evidence type="ECO:0000259" key="4">
    <source>
        <dbReference type="Pfam" id="PF00441"/>
    </source>
</evidence>
<reference evidence="6 7" key="1">
    <citation type="submission" date="2017-05" db="EMBL/GenBank/DDBJ databases">
        <title>Comparative genomic and metabolic analysis of manganese-oxidizing mechanisms in Celeribater manganoxidans DY25T: its adaption to the environment of polymetallic nodule.</title>
        <authorList>
            <person name="Wang X."/>
        </authorList>
    </citation>
    <scope>NUCLEOTIDE SEQUENCE [LARGE SCALE GENOMIC DNA]</scope>
    <source>
        <strain evidence="6 7">DY25</strain>
        <plasmid evidence="7">pdy25-b</plasmid>
    </source>
</reference>
<gene>
    <name evidence="6" type="ORF">CBW24_16700</name>
</gene>
<dbReference type="AlphaFoldDB" id="A0A291M4D3"/>
<keyword evidence="7" id="KW-1185">Reference proteome</keyword>
<proteinExistence type="predicted"/>
<evidence type="ECO:0000256" key="2">
    <source>
        <dbReference type="ARBA" id="ARBA00022630"/>
    </source>
</evidence>
<evidence type="ECO:0000256" key="1">
    <source>
        <dbReference type="ARBA" id="ARBA00001974"/>
    </source>
</evidence>
<keyword evidence="6" id="KW-0614">Plasmid</keyword>
<evidence type="ECO:0000313" key="7">
    <source>
        <dbReference type="Proteomes" id="UP000219050"/>
    </source>
</evidence>
<dbReference type="Proteomes" id="UP000219050">
    <property type="component" value="Plasmid pDY25-B"/>
</dbReference>
<dbReference type="SUPFAM" id="SSF47203">
    <property type="entry name" value="Acyl-CoA dehydrogenase C-terminal domain-like"/>
    <property type="match status" value="1"/>
</dbReference>
<keyword evidence="2" id="KW-0285">Flavoprotein</keyword>
<dbReference type="OrthoDB" id="9807883at2"/>
<protein>
    <recommendedName>
        <fullName evidence="8">Acyl-CoA dehydrogenase</fullName>
    </recommendedName>
</protein>
<evidence type="ECO:0000259" key="5">
    <source>
        <dbReference type="Pfam" id="PF12806"/>
    </source>
</evidence>
<evidence type="ECO:0008006" key="8">
    <source>
        <dbReference type="Google" id="ProtNLM"/>
    </source>
</evidence>
<accession>A0A291M4D3</accession>
<dbReference type="PANTHER" id="PTHR42803:SF1">
    <property type="entry name" value="BROAD-SPECIFICITY LINEAR ACYL-COA DEHYDROGENASE FADE5"/>
    <property type="match status" value="1"/>
</dbReference>
<evidence type="ECO:0000256" key="3">
    <source>
        <dbReference type="ARBA" id="ARBA00023002"/>
    </source>
</evidence>
<dbReference type="Gene3D" id="1.20.140.10">
    <property type="entry name" value="Butyryl-CoA Dehydrogenase, subunit A, domain 3"/>
    <property type="match status" value="1"/>
</dbReference>
<dbReference type="InterPro" id="IPR009075">
    <property type="entry name" value="AcylCo_DH/oxidase_C"/>
</dbReference>
<keyword evidence="3" id="KW-0560">Oxidoreductase</keyword>
<comment type="cofactor">
    <cofactor evidence="1">
        <name>FAD</name>
        <dbReference type="ChEBI" id="CHEBI:57692"/>
    </cofactor>
</comment>
<dbReference type="PANTHER" id="PTHR42803">
    <property type="entry name" value="ACYL-COA DEHYDROGENASE"/>
    <property type="match status" value="1"/>
</dbReference>
<dbReference type="InterPro" id="IPR025878">
    <property type="entry name" value="Acyl-CoA_dh-like_C_dom"/>
</dbReference>
<dbReference type="InterPro" id="IPR052166">
    <property type="entry name" value="Diverse_Acyl-CoA_DH"/>
</dbReference>
<dbReference type="GO" id="GO:0016627">
    <property type="term" value="F:oxidoreductase activity, acting on the CH-CH group of donors"/>
    <property type="evidence" value="ECO:0007669"/>
    <property type="project" value="InterPro"/>
</dbReference>
<evidence type="ECO:0000313" key="6">
    <source>
        <dbReference type="EMBL" id="ATI43772.1"/>
    </source>
</evidence>
<dbReference type="Pfam" id="PF12806">
    <property type="entry name" value="Acyl-CoA_dh_C"/>
    <property type="match status" value="1"/>
</dbReference>
<geneLocation type="plasmid" evidence="7">
    <name>pdy25-b</name>
</geneLocation>
<dbReference type="EMBL" id="CP021406">
    <property type="protein sequence ID" value="ATI43772.1"/>
    <property type="molecule type" value="Genomic_DNA"/>
</dbReference>
<dbReference type="InterPro" id="IPR036250">
    <property type="entry name" value="AcylCo_DH-like_C"/>
</dbReference>
<name>A0A291M4D3_9RHOB</name>